<reference evidence="8" key="1">
    <citation type="submission" date="2019-11" db="EMBL/GenBank/DDBJ databases">
        <title>Bipolaris sorokiniana Genome sequencing.</title>
        <authorList>
            <person name="Wang H."/>
        </authorList>
    </citation>
    <scope>NUCLEOTIDE SEQUENCE</scope>
</reference>
<name>A0A8H6E080_COCSA</name>
<evidence type="ECO:0000313" key="8">
    <source>
        <dbReference type="EMBL" id="KAF5854519.1"/>
    </source>
</evidence>
<evidence type="ECO:0000256" key="2">
    <source>
        <dbReference type="ARBA" id="ARBA00022692"/>
    </source>
</evidence>
<feature type="transmembrane region" description="Helical" evidence="5">
    <location>
        <begin position="360"/>
        <end position="382"/>
    </location>
</feature>
<evidence type="ECO:0008006" key="10">
    <source>
        <dbReference type="Google" id="ProtNLM"/>
    </source>
</evidence>
<evidence type="ECO:0000256" key="3">
    <source>
        <dbReference type="ARBA" id="ARBA00022989"/>
    </source>
</evidence>
<comment type="subcellular location">
    <subcellularLocation>
        <location evidence="1">Membrane</location>
        <topology evidence="1">Multi-pass membrane protein</topology>
    </subcellularLocation>
</comment>
<dbReference type="Pfam" id="PF04547">
    <property type="entry name" value="Anoctamin"/>
    <property type="match status" value="1"/>
</dbReference>
<evidence type="ECO:0000256" key="4">
    <source>
        <dbReference type="ARBA" id="ARBA00023136"/>
    </source>
</evidence>
<dbReference type="GO" id="GO:0032541">
    <property type="term" value="C:cortical endoplasmic reticulum"/>
    <property type="evidence" value="ECO:0007669"/>
    <property type="project" value="TreeGrafter"/>
</dbReference>
<gene>
    <name evidence="8" type="ORF">GGP41_007310</name>
</gene>
<dbReference type="AlphaFoldDB" id="A0A8H6E080"/>
<dbReference type="GO" id="GO:0005254">
    <property type="term" value="F:chloride channel activity"/>
    <property type="evidence" value="ECO:0007669"/>
    <property type="project" value="TreeGrafter"/>
</dbReference>
<dbReference type="InterPro" id="IPR049452">
    <property type="entry name" value="Anoctamin_TM"/>
</dbReference>
<evidence type="ECO:0000256" key="5">
    <source>
        <dbReference type="SAM" id="Phobius"/>
    </source>
</evidence>
<evidence type="ECO:0000259" key="7">
    <source>
        <dbReference type="Pfam" id="PF20877"/>
    </source>
</evidence>
<dbReference type="GO" id="GO:0016020">
    <property type="term" value="C:membrane"/>
    <property type="evidence" value="ECO:0007669"/>
    <property type="project" value="UniProtKB-SubCell"/>
</dbReference>
<dbReference type="InterPro" id="IPR007632">
    <property type="entry name" value="Anoctamin"/>
</dbReference>
<keyword evidence="4 5" id="KW-0472">Membrane</keyword>
<dbReference type="Proteomes" id="UP000624244">
    <property type="component" value="Unassembled WGS sequence"/>
</dbReference>
<feature type="transmembrane region" description="Helical" evidence="5">
    <location>
        <begin position="325"/>
        <end position="348"/>
    </location>
</feature>
<keyword evidence="2 5" id="KW-0812">Transmembrane</keyword>
<dbReference type="PANTHER" id="PTHR12308:SF77">
    <property type="entry name" value="MEMBRANE STRESS RESPONSE PROTEIN (IST2), PUTATIVE (AFU_ORTHOLOGUE AFUA_4G03330)-RELATED"/>
    <property type="match status" value="1"/>
</dbReference>
<evidence type="ECO:0000313" key="9">
    <source>
        <dbReference type="Proteomes" id="UP000624244"/>
    </source>
</evidence>
<keyword evidence="3 5" id="KW-1133">Transmembrane helix</keyword>
<sequence length="749" mass="84240">MTAPARDLIFPPSLASLAMQIKPLSRSDTGFGDDADQANITYNDKYVIAYDFSDVGMSTDHSIHASYSQAPDGDVAIKKCQQLLHDLESAGLNTEVRPGYDESLLVFVQVPRDLLGNTVYKSRVKDWLYGITKNHPGGTAKSIVSAAFEAEDVLSVCHLVNWRKESGGAGITPGFPPWENVTSIFPLHNPRANRALLAHLSTRVFLDLSDLDQIRNLWGSKVAFYFAFIQTYFRSLAFPCAAGLFAWAFLPKYSLCFALSIGVWCTVFLEYWKIKQADLAIRWNVRGVGSLKVDRPQFRYEKEILDSAGRVQRIFPRWKRILRQLLVIPFVIISTLVLGALITCVFFLETFIGEAYDGPHKLYLAIFLPYVTSFLEGVATVLTDYENHRTEDHHEMSLTQKVFVLNSITNYLPILLTAFVYVPFGNKVLPVLQSVLDAVLGSQNKGKTKFHADPDRLRNEVIALTVTGQVSGAIEELALPWLKEQAKQWWRDRQASRAQNQGSVGALPIPEDPIESGFLRRTRRQALRPSYNVQEDIAEMVIQFGYLTLFSPVWPLVPIGFFINNWFELRSDFLKICVEHQRPAPFRSDGIGPWVASLESLTWLGSVSSAAIVHLFGTEQFLGPYLGLSKWASLPLTILISEHIFMAFRAAVRFALARIGSEQIRRERAEQYAERKRHLDELEAKATKVSHLDVAERERRKSVRINAADIFWTKQAEAGASAEAGIGIIKAKKIAKHESEITGRSTKVD</sequence>
<organism evidence="8 9">
    <name type="scientific">Cochliobolus sativus</name>
    <name type="common">Common root rot and spot blotch fungus</name>
    <name type="synonym">Bipolaris sorokiniana</name>
    <dbReference type="NCBI Taxonomy" id="45130"/>
    <lineage>
        <taxon>Eukaryota</taxon>
        <taxon>Fungi</taxon>
        <taxon>Dikarya</taxon>
        <taxon>Ascomycota</taxon>
        <taxon>Pezizomycotina</taxon>
        <taxon>Dothideomycetes</taxon>
        <taxon>Pleosporomycetidae</taxon>
        <taxon>Pleosporales</taxon>
        <taxon>Pleosporineae</taxon>
        <taxon>Pleosporaceae</taxon>
        <taxon>Bipolaris</taxon>
    </lineage>
</organism>
<evidence type="ECO:0000256" key="1">
    <source>
        <dbReference type="ARBA" id="ARBA00004141"/>
    </source>
</evidence>
<dbReference type="InterPro" id="IPR049456">
    <property type="entry name" value="Anoctamin_N_fung"/>
</dbReference>
<dbReference type="PANTHER" id="PTHR12308">
    <property type="entry name" value="ANOCTAMIN"/>
    <property type="match status" value="1"/>
</dbReference>
<protein>
    <recommendedName>
        <fullName evidence="10">Anoctamin dimerisation domain-containing protein</fullName>
    </recommendedName>
</protein>
<feature type="domain" description="Anoctamin alpha-beta plait" evidence="7">
    <location>
        <begin position="44"/>
        <end position="181"/>
    </location>
</feature>
<proteinExistence type="predicted"/>
<dbReference type="Pfam" id="PF20877">
    <property type="entry name" value="Anoctamin_N"/>
    <property type="match status" value="1"/>
</dbReference>
<feature type="transmembrane region" description="Helical" evidence="5">
    <location>
        <begin position="252"/>
        <end position="272"/>
    </location>
</feature>
<comment type="caution">
    <text evidence="8">The sequence shown here is derived from an EMBL/GenBank/DDBJ whole genome shotgun (WGS) entry which is preliminary data.</text>
</comment>
<feature type="transmembrane region" description="Helical" evidence="5">
    <location>
        <begin position="403"/>
        <end position="424"/>
    </location>
</feature>
<accession>A0A8H6E080</accession>
<evidence type="ECO:0000259" key="6">
    <source>
        <dbReference type="Pfam" id="PF04547"/>
    </source>
</evidence>
<dbReference type="EMBL" id="WNKQ01000001">
    <property type="protein sequence ID" value="KAF5854519.1"/>
    <property type="molecule type" value="Genomic_DNA"/>
</dbReference>
<feature type="domain" description="Anoctamin transmembrane" evidence="6">
    <location>
        <begin position="214"/>
        <end position="670"/>
    </location>
</feature>